<dbReference type="InterPro" id="IPR013857">
    <property type="entry name" value="NADH-UbQ_OxRdtase-assoc_prot30"/>
</dbReference>
<keyword evidence="7" id="KW-1185">Reference proteome</keyword>
<evidence type="ECO:0000313" key="6">
    <source>
        <dbReference type="EMBL" id="VDP06210.1"/>
    </source>
</evidence>
<evidence type="ECO:0000256" key="1">
    <source>
        <dbReference type="ARBA" id="ARBA00004173"/>
    </source>
</evidence>
<evidence type="ECO:0000256" key="3">
    <source>
        <dbReference type="ARBA" id="ARBA00023128"/>
    </source>
</evidence>
<sequence length="229" mass="26927">MSNPHEWAFTPNHDEVFIQWQFDQPEVFKQFSVLCDSNLSQGYSKAEFIQTNHKTALFKGYLDTTVPKDGRVQHSGFASFLSKRKHKAFYRRDYYNLWSRFTHLILKVRGDGRIYLLNLGTPGSFDITSHDVYNYPLYTHGGPYWQYEKIPFSKFYCSVHARIQDRQSPVTGEKRKADKNNRISSFGVTLIDHNDGPFELELAWVGVYNDATHFEEFAYEMYDYPINID</sequence>
<dbReference type="GO" id="GO:0006120">
    <property type="term" value="P:mitochondrial electron transport, NADH to ubiquinone"/>
    <property type="evidence" value="ECO:0007669"/>
    <property type="project" value="TreeGrafter"/>
</dbReference>
<dbReference type="EMBL" id="UZAM01008740">
    <property type="protein sequence ID" value="VDP06210.1"/>
    <property type="molecule type" value="Genomic_DNA"/>
</dbReference>
<keyword evidence="4" id="KW-0143">Chaperone</keyword>
<keyword evidence="3" id="KW-0496">Mitochondrion</keyword>
<dbReference type="SUPFAM" id="SSF49785">
    <property type="entry name" value="Galactose-binding domain-like"/>
    <property type="match status" value="1"/>
</dbReference>
<proteinExistence type="inferred from homology"/>
<organism evidence="8">
    <name type="scientific">Soboliphyme baturini</name>
    <dbReference type="NCBI Taxonomy" id="241478"/>
    <lineage>
        <taxon>Eukaryota</taxon>
        <taxon>Metazoa</taxon>
        <taxon>Ecdysozoa</taxon>
        <taxon>Nematoda</taxon>
        <taxon>Enoplea</taxon>
        <taxon>Dorylaimia</taxon>
        <taxon>Dioctophymatida</taxon>
        <taxon>Dioctophymatoidea</taxon>
        <taxon>Soboliphymatidae</taxon>
        <taxon>Soboliphyme</taxon>
    </lineage>
</organism>
<evidence type="ECO:0000313" key="7">
    <source>
        <dbReference type="Proteomes" id="UP000270296"/>
    </source>
</evidence>
<comment type="similarity">
    <text evidence="2">Belongs to the CIA30 family.</text>
</comment>
<evidence type="ECO:0000313" key="8">
    <source>
        <dbReference type="WBParaSite" id="SBAD_0000528601-mRNA-1"/>
    </source>
</evidence>
<gene>
    <name evidence="6" type="ORF">SBAD_LOCUS5076</name>
</gene>
<dbReference type="Proteomes" id="UP000270296">
    <property type="component" value="Unassembled WGS sequence"/>
</dbReference>
<dbReference type="AlphaFoldDB" id="A0A183IN80"/>
<reference evidence="8" key="1">
    <citation type="submission" date="2016-06" db="UniProtKB">
        <authorList>
            <consortium name="WormBaseParasite"/>
        </authorList>
    </citation>
    <scope>IDENTIFICATION</scope>
</reference>
<feature type="domain" description="NADH:ubiquinone oxidoreductase intermediate-associated protein 30" evidence="5">
    <location>
        <begin position="20"/>
        <end position="202"/>
    </location>
</feature>
<accession>A0A183IN80</accession>
<dbReference type="WBParaSite" id="SBAD_0000528601-mRNA-1">
    <property type="protein sequence ID" value="SBAD_0000528601-mRNA-1"/>
    <property type="gene ID" value="SBAD_0000528601"/>
</dbReference>
<reference evidence="6 7" key="2">
    <citation type="submission" date="2018-11" db="EMBL/GenBank/DDBJ databases">
        <authorList>
            <consortium name="Pathogen Informatics"/>
        </authorList>
    </citation>
    <scope>NUCLEOTIDE SEQUENCE [LARGE SCALE GENOMIC DNA]</scope>
</reference>
<dbReference type="PANTHER" id="PTHR13194:SF18">
    <property type="entry name" value="COMPLEX I INTERMEDIATE-ASSOCIATED PROTEIN 30, MITOCHONDRIAL"/>
    <property type="match status" value="1"/>
</dbReference>
<evidence type="ECO:0000256" key="2">
    <source>
        <dbReference type="ARBA" id="ARBA00007884"/>
    </source>
</evidence>
<dbReference type="InterPro" id="IPR039131">
    <property type="entry name" value="NDUFAF1"/>
</dbReference>
<comment type="subcellular location">
    <subcellularLocation>
        <location evidence="1">Mitochondrion</location>
    </subcellularLocation>
</comment>
<dbReference type="OrthoDB" id="42561at2759"/>
<dbReference type="Pfam" id="PF08547">
    <property type="entry name" value="CIA30"/>
    <property type="match status" value="1"/>
</dbReference>
<dbReference type="GO" id="GO:0005739">
    <property type="term" value="C:mitochondrion"/>
    <property type="evidence" value="ECO:0007669"/>
    <property type="project" value="UniProtKB-SubCell"/>
</dbReference>
<evidence type="ECO:0000259" key="5">
    <source>
        <dbReference type="Pfam" id="PF08547"/>
    </source>
</evidence>
<dbReference type="PANTHER" id="PTHR13194">
    <property type="entry name" value="COMPLEX I INTERMEDIATE-ASSOCIATED PROTEIN 30"/>
    <property type="match status" value="1"/>
</dbReference>
<protein>
    <submittedName>
        <fullName evidence="8">CIA30 domain-containing protein</fullName>
    </submittedName>
</protein>
<dbReference type="GO" id="GO:0051082">
    <property type="term" value="F:unfolded protein binding"/>
    <property type="evidence" value="ECO:0007669"/>
    <property type="project" value="TreeGrafter"/>
</dbReference>
<name>A0A183IN80_9BILA</name>
<dbReference type="GO" id="GO:0032981">
    <property type="term" value="P:mitochondrial respiratory chain complex I assembly"/>
    <property type="evidence" value="ECO:0007669"/>
    <property type="project" value="TreeGrafter"/>
</dbReference>
<dbReference type="InterPro" id="IPR008979">
    <property type="entry name" value="Galactose-bd-like_sf"/>
</dbReference>
<evidence type="ECO:0000256" key="4">
    <source>
        <dbReference type="ARBA" id="ARBA00023186"/>
    </source>
</evidence>